<dbReference type="Gene3D" id="1.10.510.10">
    <property type="entry name" value="Transferase(Phosphotransferase) domain 1"/>
    <property type="match status" value="1"/>
</dbReference>
<accession>A0A9W8NJZ1</accession>
<feature type="region of interest" description="Disordered" evidence="1">
    <location>
        <begin position="539"/>
        <end position="570"/>
    </location>
</feature>
<feature type="compositionally biased region" description="Basic and acidic residues" evidence="1">
    <location>
        <begin position="544"/>
        <end position="555"/>
    </location>
</feature>
<evidence type="ECO:0000256" key="1">
    <source>
        <dbReference type="SAM" id="MobiDB-lite"/>
    </source>
</evidence>
<evidence type="ECO:0000259" key="2">
    <source>
        <dbReference type="PROSITE" id="PS50011"/>
    </source>
</evidence>
<dbReference type="SUPFAM" id="SSF56112">
    <property type="entry name" value="Protein kinase-like (PK-like)"/>
    <property type="match status" value="1"/>
</dbReference>
<sequence>MAGPACILSALPRGSEIREAFNERMGRQWTGVTVDGRNYVRTRRMIEWLRDINSSWATTTTNGGLLLEYVYEPLYEFRPIEWDQISNDDYIVMFGFLTHMGYGQLIDVFRQYSIRDIDLRKPNTILRESMLKEKFGSLSDMQTFIENFERQRWEFSPIEFKLGIDLNFNDEQVILPLCRRQQINSKGATAALWEVVVEEDFVDENLRKAIECTKYDDRNFGTCYRFAIKSYGRKWEDNYNSERNAFHGLRDEENMIKYLGTVKRAQSYDILLEFGEDDLNQYFVVHSPPALGQEIIDFWENLLQVVDALQRVHSLEQKRKDGSIHWYMGCHADVKPDNILRVQGSFKLADFGFATFVPCGVGNLTPVGGTETYGAPEFFERNEMLCSDEEPRTVTNLIDTWSIGCVLSVAVTWVTQGYQGIKQFQTYRQTAIEKLKQRPEVADLHNLCEDAFHDGSNVLEEVTNWHHFLRGVMRKSDPISSEILDLIEEEALVQCEHRSDSATLYQKLKGLVDTAKKNLDEQIAESVIESIVSFDKTAPSTMKEYSDQRRKETERLIQSQDGDSKHSNKSARLTDIIPARVGHRQVLGRPSPNSPINLNLHFENVPIYDSLAYTREFNSASGSQGRTSRSLPLLITSTQDIAMSCPIWHEYSTFNENKKRLSFSNWRGPKKDQYLSSFIDDRDFIFIIDDGTSMKRHWRPTTATLQVLANRVVASDDDGVDLVFTFAKDLNLSNVKKPWGRFGKAMKLAGERISTDPLKPLATDMAKILGEVFQRYENSQSRHRTTLIILTDGVWEGCAGTNEIEEKIARFFQSSRRTKGFEDRKFTIQFVSFGKEAITRLDSLDNDMAKTYSIPDSIDHEPWTGEINKMILGSLSAQHDKAETGSPVNRQDVLSFGALASPIMRTNQPPRSTGGNF</sequence>
<organism evidence="3 4">
    <name type="scientific">Xylaria arbuscula</name>
    <dbReference type="NCBI Taxonomy" id="114810"/>
    <lineage>
        <taxon>Eukaryota</taxon>
        <taxon>Fungi</taxon>
        <taxon>Dikarya</taxon>
        <taxon>Ascomycota</taxon>
        <taxon>Pezizomycotina</taxon>
        <taxon>Sordariomycetes</taxon>
        <taxon>Xylariomycetidae</taxon>
        <taxon>Xylariales</taxon>
        <taxon>Xylariaceae</taxon>
        <taxon>Xylaria</taxon>
    </lineage>
</organism>
<dbReference type="SMART" id="SM00220">
    <property type="entry name" value="S_TKc"/>
    <property type="match status" value="1"/>
</dbReference>
<keyword evidence="4" id="KW-1185">Reference proteome</keyword>
<dbReference type="VEuPathDB" id="FungiDB:F4678DRAFT_114797"/>
<protein>
    <recommendedName>
        <fullName evidence="2">Protein kinase domain-containing protein</fullName>
    </recommendedName>
</protein>
<dbReference type="PANTHER" id="PTHR24359">
    <property type="entry name" value="SERINE/THREONINE-PROTEIN KINASE SBK1"/>
    <property type="match status" value="1"/>
</dbReference>
<comment type="caution">
    <text evidence="3">The sequence shown here is derived from an EMBL/GenBank/DDBJ whole genome shotgun (WGS) entry which is preliminary data.</text>
</comment>
<evidence type="ECO:0000313" key="4">
    <source>
        <dbReference type="Proteomes" id="UP001148614"/>
    </source>
</evidence>
<dbReference type="Pfam" id="PF00069">
    <property type="entry name" value="Pkinase"/>
    <property type="match status" value="1"/>
</dbReference>
<proteinExistence type="predicted"/>
<dbReference type="InterPro" id="IPR000719">
    <property type="entry name" value="Prot_kinase_dom"/>
</dbReference>
<dbReference type="AlphaFoldDB" id="A0A9W8NJZ1"/>
<dbReference type="InterPro" id="IPR011009">
    <property type="entry name" value="Kinase-like_dom_sf"/>
</dbReference>
<gene>
    <name evidence="3" type="ORF">NPX13_g2029</name>
</gene>
<evidence type="ECO:0000313" key="3">
    <source>
        <dbReference type="EMBL" id="KAJ3578538.1"/>
    </source>
</evidence>
<dbReference type="PROSITE" id="PS50011">
    <property type="entry name" value="PROTEIN_KINASE_DOM"/>
    <property type="match status" value="1"/>
</dbReference>
<dbReference type="GO" id="GO:0005524">
    <property type="term" value="F:ATP binding"/>
    <property type="evidence" value="ECO:0007669"/>
    <property type="project" value="InterPro"/>
</dbReference>
<dbReference type="PANTHER" id="PTHR24359:SF1">
    <property type="entry name" value="INHIBITOR OF NUCLEAR FACTOR KAPPA-B KINASE EPSILON SUBUNIT HOMOLOG 1-RELATED"/>
    <property type="match status" value="1"/>
</dbReference>
<feature type="domain" description="Protein kinase" evidence="2">
    <location>
        <begin position="178"/>
        <end position="512"/>
    </location>
</feature>
<name>A0A9W8NJZ1_9PEZI</name>
<dbReference type="EMBL" id="JANPWZ010000201">
    <property type="protein sequence ID" value="KAJ3578538.1"/>
    <property type="molecule type" value="Genomic_DNA"/>
</dbReference>
<dbReference type="Proteomes" id="UP001148614">
    <property type="component" value="Unassembled WGS sequence"/>
</dbReference>
<dbReference type="GO" id="GO:0004674">
    <property type="term" value="F:protein serine/threonine kinase activity"/>
    <property type="evidence" value="ECO:0007669"/>
    <property type="project" value="TreeGrafter"/>
</dbReference>
<reference evidence="3" key="1">
    <citation type="submission" date="2022-07" db="EMBL/GenBank/DDBJ databases">
        <title>Genome Sequence of Xylaria arbuscula.</title>
        <authorList>
            <person name="Buettner E."/>
        </authorList>
    </citation>
    <scope>NUCLEOTIDE SEQUENCE</scope>
    <source>
        <strain evidence="3">VT107</strain>
    </source>
</reference>